<reference evidence="4" key="1">
    <citation type="submission" date="2023-02" db="EMBL/GenBank/DDBJ databases">
        <title>Genome of toxic invasive species Heracleum sosnowskyi carries increased number of genes despite the absence of recent whole-genome duplications.</title>
        <authorList>
            <person name="Schelkunov M."/>
            <person name="Shtratnikova V."/>
            <person name="Makarenko M."/>
            <person name="Klepikova A."/>
            <person name="Omelchenko D."/>
            <person name="Novikova G."/>
            <person name="Obukhova E."/>
            <person name="Bogdanov V."/>
            <person name="Penin A."/>
            <person name="Logacheva M."/>
        </authorList>
    </citation>
    <scope>NUCLEOTIDE SEQUENCE</scope>
    <source>
        <strain evidence="4">Hsosn_3</strain>
        <tissue evidence="4">Leaf</tissue>
    </source>
</reference>
<protein>
    <recommendedName>
        <fullName evidence="3">DUF8039 domain-containing protein</fullName>
    </recommendedName>
</protein>
<dbReference type="AlphaFoldDB" id="A0AAD8J0I6"/>
<evidence type="ECO:0000259" key="3">
    <source>
        <dbReference type="Pfam" id="PF26133"/>
    </source>
</evidence>
<dbReference type="PANTHER" id="PTHR33018">
    <property type="entry name" value="OS10G0338966 PROTEIN-RELATED"/>
    <property type="match status" value="1"/>
</dbReference>
<dbReference type="InterPro" id="IPR058352">
    <property type="entry name" value="DUF8039"/>
</dbReference>
<dbReference type="Pfam" id="PF26133">
    <property type="entry name" value="DUF8039"/>
    <property type="match status" value="1"/>
</dbReference>
<dbReference type="InterPro" id="IPR004252">
    <property type="entry name" value="Probable_transposase_24"/>
</dbReference>
<accession>A0AAD8J0I6</accession>
<proteinExistence type="predicted"/>
<evidence type="ECO:0000256" key="2">
    <source>
        <dbReference type="SAM" id="MobiDB-lite"/>
    </source>
</evidence>
<keyword evidence="1" id="KW-0175">Coiled coil</keyword>
<organism evidence="4 5">
    <name type="scientific">Heracleum sosnowskyi</name>
    <dbReference type="NCBI Taxonomy" id="360622"/>
    <lineage>
        <taxon>Eukaryota</taxon>
        <taxon>Viridiplantae</taxon>
        <taxon>Streptophyta</taxon>
        <taxon>Embryophyta</taxon>
        <taxon>Tracheophyta</taxon>
        <taxon>Spermatophyta</taxon>
        <taxon>Magnoliopsida</taxon>
        <taxon>eudicotyledons</taxon>
        <taxon>Gunneridae</taxon>
        <taxon>Pentapetalae</taxon>
        <taxon>asterids</taxon>
        <taxon>campanulids</taxon>
        <taxon>Apiales</taxon>
        <taxon>Apiaceae</taxon>
        <taxon>Apioideae</taxon>
        <taxon>apioid superclade</taxon>
        <taxon>Tordylieae</taxon>
        <taxon>Tordyliinae</taxon>
        <taxon>Heracleum</taxon>
    </lineage>
</organism>
<dbReference type="Proteomes" id="UP001237642">
    <property type="component" value="Unassembled WGS sequence"/>
</dbReference>
<dbReference type="PANTHER" id="PTHR33018:SF31">
    <property type="entry name" value="TRANSPOSASE, PTTA_EN_SPM, PLANT"/>
    <property type="match status" value="1"/>
</dbReference>
<evidence type="ECO:0000256" key="1">
    <source>
        <dbReference type="SAM" id="Coils"/>
    </source>
</evidence>
<dbReference type="EMBL" id="JAUIZM010000003">
    <property type="protein sequence ID" value="KAK1395076.1"/>
    <property type="molecule type" value="Genomic_DNA"/>
</dbReference>
<dbReference type="Pfam" id="PF03004">
    <property type="entry name" value="Transposase_24"/>
    <property type="match status" value="1"/>
</dbReference>
<feature type="region of interest" description="Disordered" evidence="2">
    <location>
        <begin position="341"/>
        <end position="362"/>
    </location>
</feature>
<sequence length="432" mass="49274">MLARTIIPIDCPSWRNVDVQLKEKLWLDILETFKVSKKLKKGVLKSASAKWRQFKTNLNRKFVKPNLGQKKKLRKPPNQYAFVGKEAWKKFVAQRITDDWKSLNEQQSNRVRKRKYPHRMSRKGYIGLLEEEQKKGNLKPGEKPDRSIMWKKARKGKDGEVVDPELVEVYDKIDTLLEKQKLEKAKQEMERTRQEMERTREEMVQALKAMGLANIPSPKLSEMTSCGQKVASSSVVKDLDQLLVDDDDCVPIKPIPPENKGPRKCELTVDTVENKVEFGLLFDDEGMNNFINEVPMQTGFARVSVDGPIKGDALIPVPVVGQAVGSHVSWPRDLIIINAPSNAKTRRKGKEPKSELHNLTPSKPGAQGIPHRLFLLLHNTNCHWILVLMWGGEIFMLNPLPRSTTFPDLEKSISRAVVAFNIQAGREIKPRL</sequence>
<feature type="coiled-coil region" evidence="1">
    <location>
        <begin position="172"/>
        <end position="209"/>
    </location>
</feature>
<evidence type="ECO:0000313" key="4">
    <source>
        <dbReference type="EMBL" id="KAK1395076.1"/>
    </source>
</evidence>
<gene>
    <name evidence="4" type="ORF">POM88_014132</name>
</gene>
<keyword evidence="5" id="KW-1185">Reference proteome</keyword>
<reference evidence="4" key="2">
    <citation type="submission" date="2023-05" db="EMBL/GenBank/DDBJ databases">
        <authorList>
            <person name="Schelkunov M.I."/>
        </authorList>
    </citation>
    <scope>NUCLEOTIDE SEQUENCE</scope>
    <source>
        <strain evidence="4">Hsosn_3</strain>
        <tissue evidence="4">Leaf</tissue>
    </source>
</reference>
<feature type="domain" description="DUF8039" evidence="3">
    <location>
        <begin position="260"/>
        <end position="337"/>
    </location>
</feature>
<comment type="caution">
    <text evidence="4">The sequence shown here is derived from an EMBL/GenBank/DDBJ whole genome shotgun (WGS) entry which is preliminary data.</text>
</comment>
<name>A0AAD8J0I6_9APIA</name>
<evidence type="ECO:0000313" key="5">
    <source>
        <dbReference type="Proteomes" id="UP001237642"/>
    </source>
</evidence>